<keyword evidence="5 7" id="KW-1133">Transmembrane helix</keyword>
<sequence length="155" mass="16423">MLFVLLFGAAGAYLGDLVSYAVLRAAGPPLAERVGWLRADDPDGALARIRTGIEAHELRTLLLSRLVPGGRIPVLLAASLGGYPWIRFASADIAASLLWSTAYAVIGIIGNSLLPNTTIALIVVVAAAMLLTVVMQLVQRHRRADDTQSAEQHAS</sequence>
<evidence type="ECO:0000313" key="9">
    <source>
        <dbReference type="EMBL" id="TWP35619.1"/>
    </source>
</evidence>
<evidence type="ECO:0000313" key="10">
    <source>
        <dbReference type="Proteomes" id="UP000320244"/>
    </source>
</evidence>
<reference evidence="9 10" key="1">
    <citation type="submission" date="2019-05" db="EMBL/GenBank/DDBJ databases">
        <authorList>
            <person name="Lee S.D."/>
        </authorList>
    </citation>
    <scope>NUCLEOTIDE SEQUENCE [LARGE SCALE GENOMIC DNA]</scope>
    <source>
        <strain evidence="9 10">C5-26</strain>
    </source>
</reference>
<dbReference type="AlphaFoldDB" id="A0A563DZS4"/>
<dbReference type="Proteomes" id="UP000320244">
    <property type="component" value="Unassembled WGS sequence"/>
</dbReference>
<gene>
    <name evidence="9" type="ORF">FGL98_13420</name>
</gene>
<keyword evidence="6 7" id="KW-0472">Membrane</keyword>
<dbReference type="EMBL" id="VCQV01000018">
    <property type="protein sequence ID" value="TWP35619.1"/>
    <property type="molecule type" value="Genomic_DNA"/>
</dbReference>
<comment type="caution">
    <text evidence="9">The sequence shown here is derived from an EMBL/GenBank/DDBJ whole genome shotgun (WGS) entry which is preliminary data.</text>
</comment>
<dbReference type="GO" id="GO:0005886">
    <property type="term" value="C:plasma membrane"/>
    <property type="evidence" value="ECO:0007669"/>
    <property type="project" value="UniProtKB-SubCell"/>
</dbReference>
<reference evidence="9 10" key="2">
    <citation type="submission" date="2019-08" db="EMBL/GenBank/DDBJ databases">
        <title>Jejuicoccus antrihumi gen. nov., sp. nov., a new member of the family Dermacoccaceae isolated from a cave.</title>
        <authorList>
            <person name="Schumann P."/>
            <person name="Kim I.S."/>
        </authorList>
    </citation>
    <scope>NUCLEOTIDE SEQUENCE [LARGE SCALE GENOMIC DNA]</scope>
    <source>
        <strain evidence="9 10">C5-26</strain>
    </source>
</reference>
<protein>
    <recommendedName>
        <fullName evidence="8">VTT domain-containing protein</fullName>
    </recommendedName>
</protein>
<feature type="transmembrane region" description="Helical" evidence="7">
    <location>
        <begin position="93"/>
        <end position="113"/>
    </location>
</feature>
<dbReference type="OrthoDB" id="162303at2"/>
<comment type="caution">
    <text evidence="7">Lacks conserved residue(s) required for the propagation of feature annotation.</text>
</comment>
<dbReference type="InterPro" id="IPR032818">
    <property type="entry name" value="DedA-like"/>
</dbReference>
<dbReference type="PANTHER" id="PTHR30353:SF0">
    <property type="entry name" value="TRANSMEMBRANE PROTEIN"/>
    <property type="match status" value="1"/>
</dbReference>
<evidence type="ECO:0000256" key="4">
    <source>
        <dbReference type="ARBA" id="ARBA00022692"/>
    </source>
</evidence>
<dbReference type="PANTHER" id="PTHR30353">
    <property type="entry name" value="INNER MEMBRANE PROTEIN DEDA-RELATED"/>
    <property type="match status" value="1"/>
</dbReference>
<feature type="transmembrane region" description="Helical" evidence="7">
    <location>
        <begin position="66"/>
        <end position="86"/>
    </location>
</feature>
<evidence type="ECO:0000256" key="1">
    <source>
        <dbReference type="ARBA" id="ARBA00004651"/>
    </source>
</evidence>
<evidence type="ECO:0000256" key="3">
    <source>
        <dbReference type="ARBA" id="ARBA00022475"/>
    </source>
</evidence>
<evidence type="ECO:0000256" key="2">
    <source>
        <dbReference type="ARBA" id="ARBA00010792"/>
    </source>
</evidence>
<keyword evidence="4 7" id="KW-0812">Transmembrane</keyword>
<feature type="transmembrane region" description="Helical" evidence="7">
    <location>
        <begin position="119"/>
        <end position="138"/>
    </location>
</feature>
<evidence type="ECO:0000256" key="7">
    <source>
        <dbReference type="RuleBase" id="RU367016"/>
    </source>
</evidence>
<accession>A0A563DZS4</accession>
<evidence type="ECO:0000256" key="5">
    <source>
        <dbReference type="ARBA" id="ARBA00022989"/>
    </source>
</evidence>
<proteinExistence type="inferred from homology"/>
<organism evidence="9 10">
    <name type="scientific">Leekyejoonella antrihumi</name>
    <dbReference type="NCBI Taxonomy" id="1660198"/>
    <lineage>
        <taxon>Bacteria</taxon>
        <taxon>Bacillati</taxon>
        <taxon>Actinomycetota</taxon>
        <taxon>Actinomycetes</taxon>
        <taxon>Micrococcales</taxon>
        <taxon>Dermacoccaceae</taxon>
        <taxon>Leekyejoonella</taxon>
    </lineage>
</organism>
<dbReference type="Pfam" id="PF09335">
    <property type="entry name" value="VTT_dom"/>
    <property type="match status" value="1"/>
</dbReference>
<comment type="similarity">
    <text evidence="2 7">Belongs to the DedA family.</text>
</comment>
<name>A0A563DZS4_9MICO</name>
<keyword evidence="10" id="KW-1185">Reference proteome</keyword>
<evidence type="ECO:0000259" key="8">
    <source>
        <dbReference type="Pfam" id="PF09335"/>
    </source>
</evidence>
<evidence type="ECO:0000256" key="6">
    <source>
        <dbReference type="ARBA" id="ARBA00023136"/>
    </source>
</evidence>
<feature type="domain" description="VTT" evidence="8">
    <location>
        <begin position="3"/>
        <end position="107"/>
    </location>
</feature>
<dbReference type="InterPro" id="IPR032816">
    <property type="entry name" value="VTT_dom"/>
</dbReference>
<keyword evidence="3 7" id="KW-1003">Cell membrane</keyword>
<comment type="subcellular location">
    <subcellularLocation>
        <location evidence="1 7">Cell membrane</location>
        <topology evidence="1 7">Multi-pass membrane protein</topology>
    </subcellularLocation>
</comment>